<evidence type="ECO:0000313" key="3">
    <source>
        <dbReference type="Proteomes" id="UP000069272"/>
    </source>
</evidence>
<reference evidence="2" key="2">
    <citation type="submission" date="2022-08" db="UniProtKB">
        <authorList>
            <consortium name="EnsemblMetazoa"/>
        </authorList>
    </citation>
    <scope>IDENTIFICATION</scope>
    <source>
        <strain evidence="2">STECLA/ALBI9_A</strain>
    </source>
</reference>
<keyword evidence="3" id="KW-1185">Reference proteome</keyword>
<organism evidence="2 3">
    <name type="scientific">Anopheles albimanus</name>
    <name type="common">New world malaria mosquito</name>
    <dbReference type="NCBI Taxonomy" id="7167"/>
    <lineage>
        <taxon>Eukaryota</taxon>
        <taxon>Metazoa</taxon>
        <taxon>Ecdysozoa</taxon>
        <taxon>Arthropoda</taxon>
        <taxon>Hexapoda</taxon>
        <taxon>Insecta</taxon>
        <taxon>Pterygota</taxon>
        <taxon>Neoptera</taxon>
        <taxon>Endopterygota</taxon>
        <taxon>Diptera</taxon>
        <taxon>Nematocera</taxon>
        <taxon>Culicoidea</taxon>
        <taxon>Culicidae</taxon>
        <taxon>Anophelinae</taxon>
        <taxon>Anopheles</taxon>
    </lineage>
</organism>
<feature type="compositionally biased region" description="Low complexity" evidence="1">
    <location>
        <begin position="607"/>
        <end position="626"/>
    </location>
</feature>
<accession>A0A182FJE5</accession>
<name>A0A182FJE5_ANOAL</name>
<dbReference type="AlphaFoldDB" id="A0A182FJE5"/>
<evidence type="ECO:0000256" key="1">
    <source>
        <dbReference type="SAM" id="MobiDB-lite"/>
    </source>
</evidence>
<protein>
    <submittedName>
        <fullName evidence="2">Uncharacterized protein</fullName>
    </submittedName>
</protein>
<feature type="compositionally biased region" description="Basic residues" evidence="1">
    <location>
        <begin position="329"/>
        <end position="341"/>
    </location>
</feature>
<evidence type="ECO:0000313" key="2">
    <source>
        <dbReference type="EnsemblMetazoa" id="AALB006640-PA"/>
    </source>
</evidence>
<feature type="compositionally biased region" description="Low complexity" evidence="1">
    <location>
        <begin position="110"/>
        <end position="130"/>
    </location>
</feature>
<feature type="compositionally biased region" description="Low complexity" evidence="1">
    <location>
        <begin position="679"/>
        <end position="689"/>
    </location>
</feature>
<feature type="region of interest" description="Disordered" evidence="1">
    <location>
        <begin position="662"/>
        <end position="715"/>
    </location>
</feature>
<feature type="compositionally biased region" description="Gly residues" evidence="1">
    <location>
        <begin position="753"/>
        <end position="769"/>
    </location>
</feature>
<dbReference type="Proteomes" id="UP000069272">
    <property type="component" value="Chromosome X"/>
</dbReference>
<feature type="region of interest" description="Disordered" evidence="1">
    <location>
        <begin position="740"/>
        <end position="773"/>
    </location>
</feature>
<feature type="region of interest" description="Disordered" evidence="1">
    <location>
        <begin position="329"/>
        <end position="348"/>
    </location>
</feature>
<dbReference type="VEuPathDB" id="VectorBase:AALB20_037177"/>
<feature type="region of interest" description="Disordered" evidence="1">
    <location>
        <begin position="523"/>
        <end position="629"/>
    </location>
</feature>
<dbReference type="VEuPathDB" id="VectorBase:AALB006640"/>
<proteinExistence type="predicted"/>
<sequence length="894" mass="93821">MDDHCYESKAYMKDGFSARGGYYWNTGKLATITTTDNLLPSKGFEVNMNHHGRSYTDTGTPVTAMATTATTAAATTGTAGDRGSWSTGLKSQLGIGLFDGRPLGGYGGPATASSALTSTTTTATSSSHNTTNTTSTFGYGYEYGNDYDYYDNRSCRSGPAYPGATDRPVIGLPAPTNPPSTNGGVRTGRKLPNPTRNGKRQLPQPKGEGALGGVLLAGSHYGSTDLQRIQSPTVRKLPVPVQRNLRSTPPGSQLPVAGAGLIDNFNLDLSVKARKSISGPVIDDDGLKRLNSNLFGNSLNYFCDLSQNKENFIAASSFYLNDRDRAHHHHHHQRHHHHHHHHNDDDDDDDDANDYCYSDFFMTSSITLSSRKIKKLPKIQTIANHPRPSQSMSFIAADVNAAYRNFSMVAEAPYNDGTSTHHQQPHQQQQKHQQAAIGYYEPDEYAGDVGGDGYASYGSDGTGRQGYCNHNPIYSDQIDNNNGSTHVGAALLLNGERTYSNGTGNALKSSLSSLSTKKQLPVIQPPVNHGSESLGYPYKQQLYPTSGTGNQGGRDDGLSMQLHNGHREPYGGDGLGSDPLTNTKQQQQQQRPTLMNDRVTALKSRSRSSTPVSASSGSTSTKQQSPYDSYQGYDAMNLVSNAGSSPSATTTAAASTIITSSSSPKLLPAKPGGTGGKGTAAAAAAAATPQTSYLAGSPDKKGAIPPPLKLPKLGGHDAKKHLHFFDEREECFDEELEELEQANAAKQSASSGTGAGGNGGGGGGGGSGTGSSLAAGASASTAALLEHGYDVKADKLDVLTGGGGVGVATANASTIPVTIGTTIIGGGGGGGGGSNGTSGPDGPLGTIVTDISKDITQQSQPSLQLQQGKRDNFNARDKWLWAYDQIINVSSTHN</sequence>
<feature type="region of interest" description="Disordered" evidence="1">
    <location>
        <begin position="167"/>
        <end position="212"/>
    </location>
</feature>
<feature type="region of interest" description="Disordered" evidence="1">
    <location>
        <begin position="109"/>
        <end position="130"/>
    </location>
</feature>
<reference evidence="2 3" key="1">
    <citation type="journal article" date="2017" name="G3 (Bethesda)">
        <title>The Physical Genome Mapping of Anopheles albimanus Corrected Scaffold Misassemblies and Identified Interarm Rearrangements in Genus Anopheles.</title>
        <authorList>
            <person name="Artemov G.N."/>
            <person name="Peery A.N."/>
            <person name="Jiang X."/>
            <person name="Tu Z."/>
            <person name="Stegniy V.N."/>
            <person name="Sharakhova M.V."/>
            <person name="Sharakhov I.V."/>
        </authorList>
    </citation>
    <scope>NUCLEOTIDE SEQUENCE [LARGE SCALE GENOMIC DNA]</scope>
    <source>
        <strain evidence="2 3">ALBI9_A</strain>
    </source>
</reference>
<feature type="compositionally biased region" description="Low complexity" evidence="1">
    <location>
        <begin position="662"/>
        <end position="671"/>
    </location>
</feature>
<dbReference type="EnsemblMetazoa" id="AALB006640-RA">
    <property type="protein sequence ID" value="AALB006640-PA"/>
    <property type="gene ID" value="AALB006640"/>
</dbReference>